<gene>
    <name evidence="2" type="ORF">N7492_008284</name>
</gene>
<evidence type="ECO:0000313" key="2">
    <source>
        <dbReference type="EMBL" id="KAJ5155481.1"/>
    </source>
</evidence>
<dbReference type="AlphaFoldDB" id="A0A9W9HT55"/>
<organism evidence="2 3">
    <name type="scientific">Penicillium capsulatum</name>
    <dbReference type="NCBI Taxonomy" id="69766"/>
    <lineage>
        <taxon>Eukaryota</taxon>
        <taxon>Fungi</taxon>
        <taxon>Dikarya</taxon>
        <taxon>Ascomycota</taxon>
        <taxon>Pezizomycotina</taxon>
        <taxon>Eurotiomycetes</taxon>
        <taxon>Eurotiomycetidae</taxon>
        <taxon>Eurotiales</taxon>
        <taxon>Aspergillaceae</taxon>
        <taxon>Penicillium</taxon>
    </lineage>
</organism>
<reference evidence="2" key="1">
    <citation type="submission" date="2022-11" db="EMBL/GenBank/DDBJ databases">
        <authorList>
            <person name="Petersen C."/>
        </authorList>
    </citation>
    <scope>NUCLEOTIDE SEQUENCE</scope>
    <source>
        <strain evidence="2">IBT 21917</strain>
    </source>
</reference>
<feature type="compositionally biased region" description="Polar residues" evidence="1">
    <location>
        <begin position="51"/>
        <end position="74"/>
    </location>
</feature>
<reference evidence="2" key="2">
    <citation type="journal article" date="2023" name="IMA Fungus">
        <title>Comparative genomic study of the Penicillium genus elucidates a diverse pangenome and 15 lateral gene transfer events.</title>
        <authorList>
            <person name="Petersen C."/>
            <person name="Sorensen T."/>
            <person name="Nielsen M.R."/>
            <person name="Sondergaard T.E."/>
            <person name="Sorensen J.L."/>
            <person name="Fitzpatrick D.A."/>
            <person name="Frisvad J.C."/>
            <person name="Nielsen K.L."/>
        </authorList>
    </citation>
    <scope>NUCLEOTIDE SEQUENCE</scope>
    <source>
        <strain evidence="2">IBT 21917</strain>
    </source>
</reference>
<dbReference type="OrthoDB" id="4369561at2759"/>
<feature type="region of interest" description="Disordered" evidence="1">
    <location>
        <begin position="35"/>
        <end position="100"/>
    </location>
</feature>
<comment type="caution">
    <text evidence="2">The sequence shown here is derived from an EMBL/GenBank/DDBJ whole genome shotgun (WGS) entry which is preliminary data.</text>
</comment>
<sequence length="100" mass="11097">RVFNSRAYPVSLYPYLHPNKGTMSLATSLRWLSTTEPSDSLHPRDYENDTELSQTSDQSENPYSIANEAPNNSPERAEDPDTAKDTLATLKPSSPPTARS</sequence>
<feature type="compositionally biased region" description="Basic and acidic residues" evidence="1">
    <location>
        <begin position="75"/>
        <end position="84"/>
    </location>
</feature>
<feature type="non-terminal residue" evidence="2">
    <location>
        <position position="100"/>
    </location>
</feature>
<name>A0A9W9HT55_9EURO</name>
<dbReference type="Proteomes" id="UP001146351">
    <property type="component" value="Unassembled WGS sequence"/>
</dbReference>
<accession>A0A9W9HT55</accession>
<evidence type="ECO:0000256" key="1">
    <source>
        <dbReference type="SAM" id="MobiDB-lite"/>
    </source>
</evidence>
<protein>
    <submittedName>
        <fullName evidence="2">Uncharacterized protein</fullName>
    </submittedName>
</protein>
<proteinExistence type="predicted"/>
<dbReference type="EMBL" id="JAPQKO010000006">
    <property type="protein sequence ID" value="KAJ5155481.1"/>
    <property type="molecule type" value="Genomic_DNA"/>
</dbReference>
<evidence type="ECO:0000313" key="3">
    <source>
        <dbReference type="Proteomes" id="UP001146351"/>
    </source>
</evidence>
<keyword evidence="3" id="KW-1185">Reference proteome</keyword>